<protein>
    <submittedName>
        <fullName evidence="1">Uncharacterized protein</fullName>
    </submittedName>
</protein>
<evidence type="ECO:0000313" key="1">
    <source>
        <dbReference type="EMBL" id="PBK88659.1"/>
    </source>
</evidence>
<organism evidence="1 2">
    <name type="scientific">Armillaria gallica</name>
    <name type="common">Bulbous honey fungus</name>
    <name type="synonym">Armillaria bulbosa</name>
    <dbReference type="NCBI Taxonomy" id="47427"/>
    <lineage>
        <taxon>Eukaryota</taxon>
        <taxon>Fungi</taxon>
        <taxon>Dikarya</taxon>
        <taxon>Basidiomycota</taxon>
        <taxon>Agaricomycotina</taxon>
        <taxon>Agaricomycetes</taxon>
        <taxon>Agaricomycetidae</taxon>
        <taxon>Agaricales</taxon>
        <taxon>Marasmiineae</taxon>
        <taxon>Physalacriaceae</taxon>
        <taxon>Armillaria</taxon>
    </lineage>
</organism>
<evidence type="ECO:0000313" key="2">
    <source>
        <dbReference type="Proteomes" id="UP000217790"/>
    </source>
</evidence>
<dbReference type="OrthoDB" id="10318135at2759"/>
<name>A0A2H3D044_ARMGA</name>
<gene>
    <name evidence="1" type="ORF">ARMGADRAFT_1084225</name>
</gene>
<accession>A0A2H3D044</accession>
<dbReference type="EMBL" id="KZ293671">
    <property type="protein sequence ID" value="PBK88659.1"/>
    <property type="molecule type" value="Genomic_DNA"/>
</dbReference>
<dbReference type="Proteomes" id="UP000217790">
    <property type="component" value="Unassembled WGS sequence"/>
</dbReference>
<reference evidence="2" key="1">
    <citation type="journal article" date="2017" name="Nat. Ecol. Evol.">
        <title>Genome expansion and lineage-specific genetic innovations in the forest pathogenic fungi Armillaria.</title>
        <authorList>
            <person name="Sipos G."/>
            <person name="Prasanna A.N."/>
            <person name="Walter M.C."/>
            <person name="O'Connor E."/>
            <person name="Balint B."/>
            <person name="Krizsan K."/>
            <person name="Kiss B."/>
            <person name="Hess J."/>
            <person name="Varga T."/>
            <person name="Slot J."/>
            <person name="Riley R."/>
            <person name="Boka B."/>
            <person name="Rigling D."/>
            <person name="Barry K."/>
            <person name="Lee J."/>
            <person name="Mihaltcheva S."/>
            <person name="LaButti K."/>
            <person name="Lipzen A."/>
            <person name="Waldron R."/>
            <person name="Moloney N.M."/>
            <person name="Sperisen C."/>
            <person name="Kredics L."/>
            <person name="Vagvoelgyi C."/>
            <person name="Patrignani A."/>
            <person name="Fitzpatrick D."/>
            <person name="Nagy I."/>
            <person name="Doyle S."/>
            <person name="Anderson J.B."/>
            <person name="Grigoriev I.V."/>
            <person name="Gueldener U."/>
            <person name="Muensterkoetter M."/>
            <person name="Nagy L.G."/>
        </authorList>
    </citation>
    <scope>NUCLEOTIDE SEQUENCE [LARGE SCALE GENOMIC DNA]</scope>
    <source>
        <strain evidence="2">Ar21-2</strain>
    </source>
</reference>
<keyword evidence="2" id="KW-1185">Reference proteome</keyword>
<dbReference type="InParanoid" id="A0A2H3D044"/>
<dbReference type="OMA" id="PSPCITK"/>
<dbReference type="AlphaFoldDB" id="A0A2H3D044"/>
<proteinExistence type="predicted"/>
<sequence length="268" mass="30198">MSASDRYLKFGPSSLDLTVSAGSNFNQLMRNLLEVYANTLAVAIVERHPPLQIEDLKIKMLHVVAENEVTVFSSKLALPAVDLEAESINLVSEAMRFIFEHDHSIPVHTAEWSSHILTLASCMTPMEITEFKSQCNPVVWAALVFSNIRKTPARMLTDLSIGKVKIVDWDLFPSPCITKHHECQTQVPGIQKCHECALFQLSCPKPKHTLNPAPGSQEINHPLDKKRKRMDETVTMQQLDLLKDDIKALRLSIERNTAAYKKLKNAFD</sequence>